<name>A0A484IAS8_9ARCH</name>
<keyword evidence="6" id="KW-0175">Coiled coil</keyword>
<dbReference type="RefSeq" id="WP_134484048.1">
    <property type="nucleotide sequence ID" value="NZ_LR216287.1"/>
</dbReference>
<protein>
    <recommendedName>
        <fullName evidence="2">histidine kinase</fullName>
        <ecNumber evidence="2">2.7.13.3</ecNumber>
    </recommendedName>
</protein>
<dbReference type="InterPro" id="IPR003594">
    <property type="entry name" value="HATPase_dom"/>
</dbReference>
<dbReference type="InterPro" id="IPR036890">
    <property type="entry name" value="HATPase_C_sf"/>
</dbReference>
<gene>
    <name evidence="9" type="primary">pleC</name>
    <name evidence="9" type="ORF">NFRAN_1622</name>
</gene>
<evidence type="ECO:0000256" key="3">
    <source>
        <dbReference type="ARBA" id="ARBA00022553"/>
    </source>
</evidence>
<evidence type="ECO:0000256" key="7">
    <source>
        <dbReference type="SAM" id="Phobius"/>
    </source>
</evidence>
<dbReference type="GeneID" id="39420955"/>
<keyword evidence="5" id="KW-0418">Kinase</keyword>
<organism evidence="9 10">
    <name type="scientific">Candidatus Nitrosocosmicus franklandianus</name>
    <dbReference type="NCBI Taxonomy" id="1798806"/>
    <lineage>
        <taxon>Archaea</taxon>
        <taxon>Nitrososphaerota</taxon>
        <taxon>Nitrososphaeria</taxon>
        <taxon>Nitrososphaerales</taxon>
        <taxon>Nitrososphaeraceae</taxon>
        <taxon>Candidatus Nitrosocosmicus</taxon>
    </lineage>
</organism>
<evidence type="ECO:0000256" key="6">
    <source>
        <dbReference type="SAM" id="Coils"/>
    </source>
</evidence>
<dbReference type="SUPFAM" id="SSF55874">
    <property type="entry name" value="ATPase domain of HSP90 chaperone/DNA topoisomerase II/histidine kinase"/>
    <property type="match status" value="1"/>
</dbReference>
<dbReference type="GO" id="GO:0005886">
    <property type="term" value="C:plasma membrane"/>
    <property type="evidence" value="ECO:0007669"/>
    <property type="project" value="TreeGrafter"/>
</dbReference>
<dbReference type="PANTHER" id="PTHR43047">
    <property type="entry name" value="TWO-COMPONENT HISTIDINE PROTEIN KINASE"/>
    <property type="match status" value="1"/>
</dbReference>
<evidence type="ECO:0000259" key="8">
    <source>
        <dbReference type="PROSITE" id="PS50109"/>
    </source>
</evidence>
<dbReference type="Gene3D" id="3.30.450.20">
    <property type="entry name" value="PAS domain"/>
    <property type="match status" value="2"/>
</dbReference>
<dbReference type="SUPFAM" id="SSF47384">
    <property type="entry name" value="Homodimeric domain of signal transducing histidine kinase"/>
    <property type="match status" value="1"/>
</dbReference>
<dbReference type="SMART" id="SM00388">
    <property type="entry name" value="HisKA"/>
    <property type="match status" value="1"/>
</dbReference>
<dbReference type="Proteomes" id="UP000294299">
    <property type="component" value="Chromosome NFRAN"/>
</dbReference>
<feature type="transmembrane region" description="Helical" evidence="7">
    <location>
        <begin position="343"/>
        <end position="364"/>
    </location>
</feature>
<evidence type="ECO:0000256" key="5">
    <source>
        <dbReference type="ARBA" id="ARBA00022777"/>
    </source>
</evidence>
<dbReference type="GO" id="GO:0000155">
    <property type="term" value="F:phosphorelay sensor kinase activity"/>
    <property type="evidence" value="ECO:0007669"/>
    <property type="project" value="InterPro"/>
</dbReference>
<feature type="domain" description="Histidine kinase" evidence="8">
    <location>
        <begin position="408"/>
        <end position="693"/>
    </location>
</feature>
<dbReference type="InterPro" id="IPR003661">
    <property type="entry name" value="HisK_dim/P_dom"/>
</dbReference>
<evidence type="ECO:0000313" key="10">
    <source>
        <dbReference type="Proteomes" id="UP000294299"/>
    </source>
</evidence>
<dbReference type="EMBL" id="LR216287">
    <property type="protein sequence ID" value="VFJ13944.1"/>
    <property type="molecule type" value="Genomic_DNA"/>
</dbReference>
<sequence>MGLSKFNKTFIIIPIILISSIILGIVSYNYFIDTANQIKSLAIDSLQTNAEIEAGSISDILTNSIYNVKHNLDRISTSPSSIEGNLTAIQTLLDLAQISSHNVTDGYYFLNENGTIATYSEIDKGIFPDFKGINLSHRDYFQVPKQNGSFFISTVLDSNDNVPRMYISTPVFEIDPTQRQEIIEAGGFAGVPDSVQNITLSSFKGVVVSAIAAEKLGKFLEDLVHPKFNGDISFLDRNGTIIHTTNQTYLGKNYFGTDFQEYLESVLKDKEKEFNEIINVAFSSQSGVEQFDFENTSTTIAYESVWGPQISNNDFNYRVGTLFITVPNTLAEDVASLVENQTIASFTIIGVIIAISLITAILLLRWNRFLNDAIKQKTRELRETIEKLRKANEELKSHDIMQKEFINVAAHELRTPTQGITGNLELIEMIHLPSLLGDQSKNLSSIKLELQRIVKDDNNIRSFINGLVSIYRNTQRLEKLVDDILDTSRIESNRLKLQKEHFNLNEKIRNVIKDIHGKADLNIAYNNSSGQPNILFEPEEDPIAVFADKVRIFEVISNLLNNAIKFSNGQTITISSKKVLKKEIMTYLSTYNHLHLHHLHHHHHKKEGSIETTENPEDEALMAVVSIRDNGKGIDPDIMSRLFTKFATKSEQGTGLGLFISKSIIEAHGGQIWAQNNYDENKGATFSFSLPMG</sequence>
<dbReference type="InterPro" id="IPR036097">
    <property type="entry name" value="HisK_dim/P_sf"/>
</dbReference>
<dbReference type="GO" id="GO:0009927">
    <property type="term" value="F:histidine phosphotransfer kinase activity"/>
    <property type="evidence" value="ECO:0007669"/>
    <property type="project" value="TreeGrafter"/>
</dbReference>
<evidence type="ECO:0000256" key="2">
    <source>
        <dbReference type="ARBA" id="ARBA00012438"/>
    </source>
</evidence>
<dbReference type="CDD" id="cd00082">
    <property type="entry name" value="HisKA"/>
    <property type="match status" value="1"/>
</dbReference>
<dbReference type="PROSITE" id="PS50109">
    <property type="entry name" value="HIS_KIN"/>
    <property type="match status" value="1"/>
</dbReference>
<dbReference type="SMART" id="SM00387">
    <property type="entry name" value="HATPase_c"/>
    <property type="match status" value="1"/>
</dbReference>
<dbReference type="PANTHER" id="PTHR43047:SF72">
    <property type="entry name" value="OSMOSENSING HISTIDINE PROTEIN KINASE SLN1"/>
    <property type="match status" value="1"/>
</dbReference>
<evidence type="ECO:0000256" key="4">
    <source>
        <dbReference type="ARBA" id="ARBA00022679"/>
    </source>
</evidence>
<keyword evidence="3" id="KW-0597">Phosphoprotein</keyword>
<dbReference type="Gene3D" id="1.10.287.130">
    <property type="match status" value="1"/>
</dbReference>
<keyword evidence="4 9" id="KW-0808">Transferase</keyword>
<feature type="transmembrane region" description="Helical" evidence="7">
    <location>
        <begin position="12"/>
        <end position="31"/>
    </location>
</feature>
<dbReference type="PRINTS" id="PR00344">
    <property type="entry name" value="BCTRLSENSOR"/>
</dbReference>
<dbReference type="KEGG" id="nfn:NFRAN_1622"/>
<keyword evidence="10" id="KW-1185">Reference proteome</keyword>
<dbReference type="Pfam" id="PF00512">
    <property type="entry name" value="HisKA"/>
    <property type="match status" value="1"/>
</dbReference>
<keyword evidence="7" id="KW-0472">Membrane</keyword>
<evidence type="ECO:0000313" key="9">
    <source>
        <dbReference type="EMBL" id="VFJ13944.1"/>
    </source>
</evidence>
<keyword evidence="7" id="KW-1133">Transmembrane helix</keyword>
<dbReference type="AlphaFoldDB" id="A0A484IAS8"/>
<keyword evidence="7" id="KW-0812">Transmembrane</keyword>
<reference evidence="9 10" key="1">
    <citation type="submission" date="2019-02" db="EMBL/GenBank/DDBJ databases">
        <authorList>
            <person name="Lehtovirta-Morley E L."/>
        </authorList>
    </citation>
    <scope>NUCLEOTIDE SEQUENCE [LARGE SCALE GENOMIC DNA]</scope>
    <source>
        <strain evidence="9">NFRAN1</strain>
    </source>
</reference>
<proteinExistence type="predicted"/>
<accession>A0A484IAS8</accession>
<dbReference type="Gene3D" id="3.30.565.10">
    <property type="entry name" value="Histidine kinase-like ATPase, C-terminal domain"/>
    <property type="match status" value="1"/>
</dbReference>
<evidence type="ECO:0000256" key="1">
    <source>
        <dbReference type="ARBA" id="ARBA00000085"/>
    </source>
</evidence>
<dbReference type="InterPro" id="IPR005467">
    <property type="entry name" value="His_kinase_dom"/>
</dbReference>
<comment type="catalytic activity">
    <reaction evidence="1">
        <text>ATP + protein L-histidine = ADP + protein N-phospho-L-histidine.</text>
        <dbReference type="EC" id="2.7.13.3"/>
    </reaction>
</comment>
<dbReference type="Pfam" id="PF02518">
    <property type="entry name" value="HATPase_c"/>
    <property type="match status" value="1"/>
</dbReference>
<dbReference type="InterPro" id="IPR004358">
    <property type="entry name" value="Sig_transdc_His_kin-like_C"/>
</dbReference>
<dbReference type="OrthoDB" id="8127at2157"/>
<feature type="coiled-coil region" evidence="6">
    <location>
        <begin position="367"/>
        <end position="401"/>
    </location>
</feature>
<dbReference type="EC" id="2.7.13.3" evidence="2"/>